<proteinExistence type="predicted"/>
<reference evidence="1" key="1">
    <citation type="submission" date="2018-02" db="EMBL/GenBank/DDBJ databases">
        <title>Rhizophora mucronata_Transcriptome.</title>
        <authorList>
            <person name="Meera S.P."/>
            <person name="Sreeshan A."/>
            <person name="Augustine A."/>
        </authorList>
    </citation>
    <scope>NUCLEOTIDE SEQUENCE</scope>
    <source>
        <tissue evidence="1">Leaf</tissue>
    </source>
</reference>
<organism evidence="1">
    <name type="scientific">Rhizophora mucronata</name>
    <name type="common">Asiatic mangrove</name>
    <dbReference type="NCBI Taxonomy" id="61149"/>
    <lineage>
        <taxon>Eukaryota</taxon>
        <taxon>Viridiplantae</taxon>
        <taxon>Streptophyta</taxon>
        <taxon>Embryophyta</taxon>
        <taxon>Tracheophyta</taxon>
        <taxon>Spermatophyta</taxon>
        <taxon>Magnoliopsida</taxon>
        <taxon>eudicotyledons</taxon>
        <taxon>Gunneridae</taxon>
        <taxon>Pentapetalae</taxon>
        <taxon>rosids</taxon>
        <taxon>fabids</taxon>
        <taxon>Malpighiales</taxon>
        <taxon>Rhizophoraceae</taxon>
        <taxon>Rhizophora</taxon>
    </lineage>
</organism>
<dbReference type="AlphaFoldDB" id="A0A2P2KNT1"/>
<sequence length="46" mass="5264">MRTLATETSIKLRSQCPFLMDSPLIYLVEKYYLPKKILLTTSTGKA</sequence>
<accession>A0A2P2KNT1</accession>
<dbReference type="EMBL" id="GGEC01026897">
    <property type="protein sequence ID" value="MBX07381.1"/>
    <property type="molecule type" value="Transcribed_RNA"/>
</dbReference>
<evidence type="ECO:0000313" key="1">
    <source>
        <dbReference type="EMBL" id="MBX07381.1"/>
    </source>
</evidence>
<protein>
    <submittedName>
        <fullName evidence="1">Uncharacterized protein</fullName>
    </submittedName>
</protein>
<name>A0A2P2KNT1_RHIMU</name>